<accession>A0A7W5B8G0</accession>
<name>A0A7W5B8G0_9BURK</name>
<dbReference type="RefSeq" id="WP_176348470.1">
    <property type="nucleotide sequence ID" value="NZ_JACHXD010000003.1"/>
</dbReference>
<comment type="caution">
    <text evidence="1">The sequence shown here is derived from an EMBL/GenBank/DDBJ whole genome shotgun (WGS) entry which is preliminary data.</text>
</comment>
<proteinExistence type="predicted"/>
<dbReference type="Proteomes" id="UP000541535">
    <property type="component" value="Unassembled WGS sequence"/>
</dbReference>
<dbReference type="EMBL" id="JACHXD010000003">
    <property type="protein sequence ID" value="MBB3118353.1"/>
    <property type="molecule type" value="Genomic_DNA"/>
</dbReference>
<evidence type="ECO:0000313" key="1">
    <source>
        <dbReference type="EMBL" id="MBB3118353.1"/>
    </source>
</evidence>
<reference evidence="1 2" key="1">
    <citation type="submission" date="2020-08" db="EMBL/GenBank/DDBJ databases">
        <title>Genomic Encyclopedia of Type Strains, Phase III (KMG-III): the genomes of soil and plant-associated and newly described type strains.</title>
        <authorList>
            <person name="Whitman W."/>
        </authorList>
    </citation>
    <scope>NUCLEOTIDE SEQUENCE [LARGE SCALE GENOMIC DNA]</scope>
    <source>
        <strain evidence="1 2">CECT 8897</strain>
    </source>
</reference>
<dbReference type="AlphaFoldDB" id="A0A7W5B8G0"/>
<keyword evidence="2" id="KW-1185">Reference proteome</keyword>
<evidence type="ECO:0000313" key="2">
    <source>
        <dbReference type="Proteomes" id="UP000541535"/>
    </source>
</evidence>
<protein>
    <submittedName>
        <fullName evidence="1">Uncharacterized protein</fullName>
    </submittedName>
</protein>
<sequence length="62" mass="7111">MKQSDKKPAQQLFAFRLAENKEKQAAPAAQWKQRDGVARAGCSGPYEREMQWPWDGDQGVWC</sequence>
<organism evidence="1 2">
    <name type="scientific">Pseudoduganella violacea</name>
    <dbReference type="NCBI Taxonomy" id="1715466"/>
    <lineage>
        <taxon>Bacteria</taxon>
        <taxon>Pseudomonadati</taxon>
        <taxon>Pseudomonadota</taxon>
        <taxon>Betaproteobacteria</taxon>
        <taxon>Burkholderiales</taxon>
        <taxon>Oxalobacteraceae</taxon>
        <taxon>Telluria group</taxon>
        <taxon>Pseudoduganella</taxon>
    </lineage>
</organism>
<gene>
    <name evidence="1" type="ORF">FHS03_001384</name>
</gene>